<dbReference type="OrthoDB" id="25002at2759"/>
<evidence type="ECO:0000313" key="2">
    <source>
        <dbReference type="EMBL" id="KIW08174.1"/>
    </source>
</evidence>
<dbReference type="VEuPathDB" id="FungiDB:PV09_01105"/>
<evidence type="ECO:0000313" key="3">
    <source>
        <dbReference type="Proteomes" id="UP000053259"/>
    </source>
</evidence>
<dbReference type="Gene3D" id="3.30.70.100">
    <property type="match status" value="1"/>
</dbReference>
<feature type="domain" description="Rhodanese" evidence="1">
    <location>
        <begin position="165"/>
        <end position="270"/>
    </location>
</feature>
<dbReference type="Gene3D" id="3.40.250.10">
    <property type="entry name" value="Rhodanese-like domain"/>
    <property type="match status" value="1"/>
</dbReference>
<dbReference type="InterPro" id="IPR020936">
    <property type="entry name" value="TrhO"/>
</dbReference>
<name>A0A0D2BA56_9PEZI</name>
<proteinExistence type="predicted"/>
<dbReference type="AlphaFoldDB" id="A0A0D2BA56"/>
<dbReference type="InterPro" id="IPR001763">
    <property type="entry name" value="Rhodanese-like_dom"/>
</dbReference>
<dbReference type="PANTHER" id="PTHR43268">
    <property type="entry name" value="THIOSULFATE SULFURTRANSFERASE/RHODANESE-LIKE DOMAIN-CONTAINING PROTEIN 2"/>
    <property type="match status" value="1"/>
</dbReference>
<dbReference type="RefSeq" id="XP_016218043.1">
    <property type="nucleotide sequence ID" value="XM_016353948.1"/>
</dbReference>
<dbReference type="HOGENOM" id="CLU_038396_1_0_1"/>
<protein>
    <recommendedName>
        <fullName evidence="1">Rhodanese domain-containing protein</fullName>
    </recommendedName>
</protein>
<organism evidence="2 3">
    <name type="scientific">Verruconis gallopava</name>
    <dbReference type="NCBI Taxonomy" id="253628"/>
    <lineage>
        <taxon>Eukaryota</taxon>
        <taxon>Fungi</taxon>
        <taxon>Dikarya</taxon>
        <taxon>Ascomycota</taxon>
        <taxon>Pezizomycotina</taxon>
        <taxon>Dothideomycetes</taxon>
        <taxon>Pleosporomycetidae</taxon>
        <taxon>Venturiales</taxon>
        <taxon>Sympoventuriaceae</taxon>
        <taxon>Verruconis</taxon>
    </lineage>
</organism>
<dbReference type="InterPro" id="IPR022111">
    <property type="entry name" value="Rhodanese_C"/>
</dbReference>
<dbReference type="GeneID" id="27309078"/>
<accession>A0A0D2BA56</accession>
<dbReference type="SUPFAM" id="SSF52821">
    <property type="entry name" value="Rhodanese/Cell cycle control phosphatase"/>
    <property type="match status" value="1"/>
</dbReference>
<dbReference type="PANTHER" id="PTHR43268:SF6">
    <property type="entry name" value="THIOSULFATE SULFURTRANSFERASE_RHODANESE-LIKE DOMAIN-CONTAINING PROTEIN 2"/>
    <property type="match status" value="1"/>
</dbReference>
<sequence length="416" mass="46937">MGKSDPVSFECTCPAKDDGGGTILLFYRYYAAPPELPAELRPRLTALDEVAAFHRTLCERLHLKGKIRVAAEGFNVTVGGTNDEIASYVEECVKHWTFEGLDLDTREKRDEFFKPGPGGCACAFESANVRIAAEITPLGVTNYAPRNWDSVRSLSPAEFHEKCWSDDKKVLIDVRNHYESRIGYFVDPRTGDKAITPEVRRFSQFPRYVKTHMAELDGGAAKSGERRNIMTYCTGGIRCEKGVRWMAEKLQIRDGDAICTLKGGIAAYLTWMDKEIKEGRKKPSDSLFRGRNYVFDARGSTGLSNNSGLFPVSTCHVCNEPSDRLSKCRSGRCHLILVVCDDCERTQDPRCCHNCVELDSEIENSLFGKEAKRKPICKCELEREERLWRSGLKDRAREENENIEPLGINIKLNIID</sequence>
<dbReference type="EMBL" id="KN847531">
    <property type="protein sequence ID" value="KIW08174.1"/>
    <property type="molecule type" value="Genomic_DNA"/>
</dbReference>
<dbReference type="PROSITE" id="PS50206">
    <property type="entry name" value="RHODANESE_3"/>
    <property type="match status" value="1"/>
</dbReference>
<evidence type="ECO:0000259" key="1">
    <source>
        <dbReference type="PROSITE" id="PS50206"/>
    </source>
</evidence>
<dbReference type="Proteomes" id="UP000053259">
    <property type="component" value="Unassembled WGS sequence"/>
</dbReference>
<dbReference type="Pfam" id="PF12368">
    <property type="entry name" value="Rhodanese_C"/>
    <property type="match status" value="1"/>
</dbReference>
<dbReference type="STRING" id="253628.A0A0D2BA56"/>
<dbReference type="Pfam" id="PF17773">
    <property type="entry name" value="UPF0176_N"/>
    <property type="match status" value="1"/>
</dbReference>
<gene>
    <name evidence="2" type="ORF">PV09_01105</name>
</gene>
<reference evidence="2 3" key="1">
    <citation type="submission" date="2015-01" db="EMBL/GenBank/DDBJ databases">
        <title>The Genome Sequence of Ochroconis gallopava CBS43764.</title>
        <authorList>
            <consortium name="The Broad Institute Genomics Platform"/>
            <person name="Cuomo C."/>
            <person name="de Hoog S."/>
            <person name="Gorbushina A."/>
            <person name="Stielow B."/>
            <person name="Teixiera M."/>
            <person name="Abouelleil A."/>
            <person name="Chapman S.B."/>
            <person name="Priest M."/>
            <person name="Young S.K."/>
            <person name="Wortman J."/>
            <person name="Nusbaum C."/>
            <person name="Birren B."/>
        </authorList>
    </citation>
    <scope>NUCLEOTIDE SEQUENCE [LARGE SCALE GENOMIC DNA]</scope>
    <source>
        <strain evidence="2 3">CBS 43764</strain>
    </source>
</reference>
<keyword evidence="3" id="KW-1185">Reference proteome</keyword>
<dbReference type="InterPro" id="IPR036873">
    <property type="entry name" value="Rhodanese-like_dom_sf"/>
</dbReference>
<dbReference type="InParanoid" id="A0A0D2BA56"/>
<dbReference type="InterPro" id="IPR040503">
    <property type="entry name" value="TRHO_N"/>
</dbReference>